<protein>
    <submittedName>
        <fullName evidence="2">Uncharacterized protein</fullName>
    </submittedName>
</protein>
<accession>A0A3L8CK44</accession>
<dbReference type="EMBL" id="PEGA01000016">
    <property type="protein sequence ID" value="RLU08273.1"/>
    <property type="molecule type" value="Genomic_DNA"/>
</dbReference>
<gene>
    <name evidence="2" type="ORF">CS076_16650</name>
</gene>
<sequence length="75" mass="7995">MGASLLAIAVHQSTSSLTDTQPSRAGSLLQRDDAVFVTIAFIRPGCGTMPATFSHTRIDNAHERPPHSPPRAQEA</sequence>
<evidence type="ECO:0000313" key="3">
    <source>
        <dbReference type="Proteomes" id="UP000282672"/>
    </source>
</evidence>
<feature type="compositionally biased region" description="Basic and acidic residues" evidence="1">
    <location>
        <begin position="56"/>
        <end position="66"/>
    </location>
</feature>
<comment type="caution">
    <text evidence="2">The sequence shown here is derived from an EMBL/GenBank/DDBJ whole genome shotgun (WGS) entry which is preliminary data.</text>
</comment>
<dbReference type="AlphaFoldDB" id="A0A3L8CK44"/>
<organism evidence="2 3">
    <name type="scientific">Pseudomonas prosekii</name>
    <dbReference type="NCBI Taxonomy" id="1148509"/>
    <lineage>
        <taxon>Bacteria</taxon>
        <taxon>Pseudomonadati</taxon>
        <taxon>Pseudomonadota</taxon>
        <taxon>Gammaproteobacteria</taxon>
        <taxon>Pseudomonadales</taxon>
        <taxon>Pseudomonadaceae</taxon>
        <taxon>Pseudomonas</taxon>
    </lineage>
</organism>
<reference evidence="2 3" key="1">
    <citation type="journal article" date="2018" name="Front. Microbiol.">
        <title>Discovery of Phloeophagus Beetles as a Source of Pseudomonas Strains That Produce Potentially New Bioactive Substances and Description of Pseudomonas bohemica sp. nov.</title>
        <authorList>
            <person name="Saati-Santamaria Z."/>
            <person name="Lopez-Mondejar R."/>
            <person name="Jimenez-Gomez A."/>
            <person name="Diez-Mendez A."/>
            <person name="Vetrovsky T."/>
            <person name="Igual J.M."/>
            <person name="Velazquez E."/>
            <person name="Kolarik M."/>
            <person name="Rivas R."/>
            <person name="Garcia-Fraile P."/>
        </authorList>
    </citation>
    <scope>NUCLEOTIDE SEQUENCE [LARGE SCALE GENOMIC DNA]</scope>
    <source>
        <strain evidence="2 3">A2-NA12</strain>
    </source>
</reference>
<evidence type="ECO:0000313" key="2">
    <source>
        <dbReference type="EMBL" id="RLU08273.1"/>
    </source>
</evidence>
<evidence type="ECO:0000256" key="1">
    <source>
        <dbReference type="SAM" id="MobiDB-lite"/>
    </source>
</evidence>
<feature type="region of interest" description="Disordered" evidence="1">
    <location>
        <begin position="53"/>
        <end position="75"/>
    </location>
</feature>
<dbReference type="Proteomes" id="UP000282672">
    <property type="component" value="Unassembled WGS sequence"/>
</dbReference>
<name>A0A3L8CK44_9PSED</name>
<proteinExistence type="predicted"/>